<evidence type="ECO:0000256" key="2">
    <source>
        <dbReference type="ARBA" id="ARBA00023002"/>
    </source>
</evidence>
<dbReference type="Proteomes" id="UP000673975">
    <property type="component" value="Unassembled WGS sequence"/>
</dbReference>
<dbReference type="InterPro" id="IPR013154">
    <property type="entry name" value="ADH-like_N"/>
</dbReference>
<name>A0A8J7UVY0_9BACT</name>
<dbReference type="Gene3D" id="3.40.50.720">
    <property type="entry name" value="NAD(P)-binding Rossmann-like Domain"/>
    <property type="match status" value="1"/>
</dbReference>
<dbReference type="InterPro" id="IPR011032">
    <property type="entry name" value="GroES-like_sf"/>
</dbReference>
<dbReference type="GO" id="GO:0070402">
    <property type="term" value="F:NADPH binding"/>
    <property type="evidence" value="ECO:0007669"/>
    <property type="project" value="TreeGrafter"/>
</dbReference>
<dbReference type="EMBL" id="JAFIDN010000007">
    <property type="protein sequence ID" value="MBP3193037.1"/>
    <property type="molecule type" value="Genomic_DNA"/>
</dbReference>
<dbReference type="PANTHER" id="PTHR48106:SF18">
    <property type="entry name" value="QUINONE OXIDOREDUCTASE PIG3"/>
    <property type="match status" value="1"/>
</dbReference>
<keyword evidence="1" id="KW-0521">NADP</keyword>
<sequence length="341" mass="37306">MKAATITRSGGPEVIEVRDYPDPVPGPDEISIKVFAAGVNFADILARRGLYPDAPKPPVVVGYEVAGTILKTGKNVSRKPGERVLALTRFHGYSEIVVVKEEQVFRVPDNLTLSQAAAIPVNYLTAWQLSEMGGLGKDDVLLVHNAGGGVGLAALDIARHRGAKTIGTASASKHERLLDRGYNHVIDYRTENWTERVREITGGRGVDLVFDPLGGASWKNSYRVLAPSGRLGMFGVSEVTTSRLAGPLKYLSVMRRLPFYTPIQLMNGNKGVYGVNIGRLWNEKKKVRRWAEAILAGAGEGWISPHIDAAFKLEEAADAHRYIEERKNFGKIILLPNANEE</sequence>
<gene>
    <name evidence="4" type="ORF">NATSA_10215</name>
</gene>
<dbReference type="SUPFAM" id="SSF51735">
    <property type="entry name" value="NAD(P)-binding Rossmann-fold domains"/>
    <property type="match status" value="1"/>
</dbReference>
<dbReference type="GO" id="GO:0016651">
    <property type="term" value="F:oxidoreductase activity, acting on NAD(P)H"/>
    <property type="evidence" value="ECO:0007669"/>
    <property type="project" value="TreeGrafter"/>
</dbReference>
<dbReference type="RefSeq" id="WP_210512290.1">
    <property type="nucleotide sequence ID" value="NZ_JAFIDN010000007.1"/>
</dbReference>
<evidence type="ECO:0000313" key="4">
    <source>
        <dbReference type="EMBL" id="MBP3193037.1"/>
    </source>
</evidence>
<evidence type="ECO:0000259" key="3">
    <source>
        <dbReference type="SMART" id="SM00829"/>
    </source>
</evidence>
<dbReference type="Pfam" id="PF13602">
    <property type="entry name" value="ADH_zinc_N_2"/>
    <property type="match status" value="1"/>
</dbReference>
<proteinExistence type="predicted"/>
<keyword evidence="2" id="KW-0560">Oxidoreductase</keyword>
<dbReference type="Gene3D" id="3.90.180.10">
    <property type="entry name" value="Medium-chain alcohol dehydrogenases, catalytic domain"/>
    <property type="match status" value="1"/>
</dbReference>
<dbReference type="SMART" id="SM00829">
    <property type="entry name" value="PKS_ER"/>
    <property type="match status" value="1"/>
</dbReference>
<organism evidence="4 5">
    <name type="scientific">Natronogracilivirga saccharolytica</name>
    <dbReference type="NCBI Taxonomy" id="2812953"/>
    <lineage>
        <taxon>Bacteria</taxon>
        <taxon>Pseudomonadati</taxon>
        <taxon>Balneolota</taxon>
        <taxon>Balneolia</taxon>
        <taxon>Balneolales</taxon>
        <taxon>Cyclonatronaceae</taxon>
        <taxon>Natronogracilivirga</taxon>
    </lineage>
</organism>
<dbReference type="PANTHER" id="PTHR48106">
    <property type="entry name" value="QUINONE OXIDOREDUCTASE PIG3-RELATED"/>
    <property type="match status" value="1"/>
</dbReference>
<comment type="caution">
    <text evidence="4">The sequence shown here is derived from an EMBL/GenBank/DDBJ whole genome shotgun (WGS) entry which is preliminary data.</text>
</comment>
<dbReference type="InterPro" id="IPR036291">
    <property type="entry name" value="NAD(P)-bd_dom_sf"/>
</dbReference>
<keyword evidence="5" id="KW-1185">Reference proteome</keyword>
<reference evidence="4" key="1">
    <citation type="submission" date="2021-02" db="EMBL/GenBank/DDBJ databases">
        <title>Natronogracilivirga saccharolytica gen. nov. sp. nov. a new anaerobic, haloalkiliphilic carbohydrate-fermenting bacterium from soda lake and proposing of Cyclonatronumiaceae fam. nov. in the phylum Balneolaeota.</title>
        <authorList>
            <person name="Zhilina T.N."/>
            <person name="Sorokin D.Y."/>
            <person name="Zavarzina D.G."/>
            <person name="Toshchakov S.V."/>
            <person name="Kublanov I.V."/>
        </authorList>
    </citation>
    <scope>NUCLEOTIDE SEQUENCE</scope>
    <source>
        <strain evidence="4">Z-1702</strain>
    </source>
</reference>
<evidence type="ECO:0000313" key="5">
    <source>
        <dbReference type="Proteomes" id="UP000673975"/>
    </source>
</evidence>
<protein>
    <submittedName>
        <fullName evidence="4">Zinc-binding dehydrogenase</fullName>
    </submittedName>
</protein>
<dbReference type="SUPFAM" id="SSF50129">
    <property type="entry name" value="GroES-like"/>
    <property type="match status" value="1"/>
</dbReference>
<feature type="domain" description="Enoyl reductase (ER)" evidence="3">
    <location>
        <begin position="10"/>
        <end position="334"/>
    </location>
</feature>
<dbReference type="Pfam" id="PF08240">
    <property type="entry name" value="ADH_N"/>
    <property type="match status" value="1"/>
</dbReference>
<accession>A0A8J7UVY0</accession>
<evidence type="ECO:0000256" key="1">
    <source>
        <dbReference type="ARBA" id="ARBA00022857"/>
    </source>
</evidence>
<dbReference type="AlphaFoldDB" id="A0A8J7UVY0"/>
<dbReference type="CDD" id="cd08275">
    <property type="entry name" value="MDR3"/>
    <property type="match status" value="1"/>
</dbReference>
<dbReference type="InterPro" id="IPR020843">
    <property type="entry name" value="ER"/>
</dbReference>